<dbReference type="InterPro" id="IPR052109">
    <property type="entry name" value="SRRM_Domain-Containing"/>
</dbReference>
<name>A0A507B2B6_9PEZI</name>
<feature type="compositionally biased region" description="Polar residues" evidence="1">
    <location>
        <begin position="634"/>
        <end position="661"/>
    </location>
</feature>
<accession>A0A507B2B6</accession>
<feature type="compositionally biased region" description="Acidic residues" evidence="1">
    <location>
        <begin position="53"/>
        <end position="65"/>
    </location>
</feature>
<proteinExistence type="predicted"/>
<feature type="compositionally biased region" description="Basic residues" evidence="1">
    <location>
        <begin position="78"/>
        <end position="98"/>
    </location>
</feature>
<feature type="compositionally biased region" description="Low complexity" evidence="1">
    <location>
        <begin position="8"/>
        <end position="44"/>
    </location>
</feature>
<evidence type="ECO:0000313" key="2">
    <source>
        <dbReference type="EMBL" id="TPX13216.1"/>
    </source>
</evidence>
<dbReference type="Proteomes" id="UP000319257">
    <property type="component" value="Unassembled WGS sequence"/>
</dbReference>
<feature type="compositionally biased region" description="Acidic residues" evidence="1">
    <location>
        <begin position="739"/>
        <end position="770"/>
    </location>
</feature>
<dbReference type="AlphaFoldDB" id="A0A507B2B6"/>
<dbReference type="InterPro" id="IPR032675">
    <property type="entry name" value="LRR_dom_sf"/>
</dbReference>
<reference evidence="2 3" key="1">
    <citation type="submission" date="2019-06" db="EMBL/GenBank/DDBJ databases">
        <title>Draft genome sequence of the filamentous fungus Phialemoniopsis curvata isolated from diesel fuel.</title>
        <authorList>
            <person name="Varaljay V.A."/>
            <person name="Lyon W.J."/>
            <person name="Crouch A.L."/>
            <person name="Drake C.E."/>
            <person name="Hollomon J.M."/>
            <person name="Nadeau L.J."/>
            <person name="Nunn H.S."/>
            <person name="Stevenson B.S."/>
            <person name="Bojanowski C.L."/>
            <person name="Crookes-Goodson W.J."/>
        </authorList>
    </citation>
    <scope>NUCLEOTIDE SEQUENCE [LARGE SCALE GENOMIC DNA]</scope>
    <source>
        <strain evidence="2 3">D216</strain>
    </source>
</reference>
<protein>
    <recommendedName>
        <fullName evidence="4">F-box domain-containing protein</fullName>
    </recommendedName>
</protein>
<feature type="region of interest" description="Disordered" evidence="1">
    <location>
        <begin position="144"/>
        <end position="173"/>
    </location>
</feature>
<dbReference type="PANTHER" id="PTHR34755">
    <property type="entry name" value="SERINE/ARGININE REPETITIVE MATRIX PROTEIN 3-RELATED"/>
    <property type="match status" value="1"/>
</dbReference>
<evidence type="ECO:0008006" key="4">
    <source>
        <dbReference type="Google" id="ProtNLM"/>
    </source>
</evidence>
<dbReference type="OrthoDB" id="5395390at2759"/>
<comment type="caution">
    <text evidence="2">The sequence shown here is derived from an EMBL/GenBank/DDBJ whole genome shotgun (WGS) entry which is preliminary data.</text>
</comment>
<feature type="compositionally biased region" description="Low complexity" evidence="1">
    <location>
        <begin position="66"/>
        <end position="77"/>
    </location>
</feature>
<feature type="compositionally biased region" description="Basic residues" evidence="1">
    <location>
        <begin position="144"/>
        <end position="169"/>
    </location>
</feature>
<dbReference type="InParanoid" id="A0A507B2B6"/>
<dbReference type="PANTHER" id="PTHR34755:SF4">
    <property type="entry name" value="F-BOX DOMAIN-CONTAINING PROTEIN"/>
    <property type="match status" value="1"/>
</dbReference>
<feature type="compositionally biased region" description="Acidic residues" evidence="1">
    <location>
        <begin position="101"/>
        <end position="117"/>
    </location>
</feature>
<gene>
    <name evidence="2" type="ORF">E0L32_006416</name>
</gene>
<feature type="region of interest" description="Disordered" evidence="1">
    <location>
        <begin position="738"/>
        <end position="770"/>
    </location>
</feature>
<dbReference type="SUPFAM" id="SSF52047">
    <property type="entry name" value="RNI-like"/>
    <property type="match status" value="1"/>
</dbReference>
<dbReference type="STRING" id="1093900.A0A507B2B6"/>
<organism evidence="2 3">
    <name type="scientific">Thyridium curvatum</name>
    <dbReference type="NCBI Taxonomy" id="1093900"/>
    <lineage>
        <taxon>Eukaryota</taxon>
        <taxon>Fungi</taxon>
        <taxon>Dikarya</taxon>
        <taxon>Ascomycota</taxon>
        <taxon>Pezizomycotina</taxon>
        <taxon>Sordariomycetes</taxon>
        <taxon>Sordariomycetidae</taxon>
        <taxon>Thyridiales</taxon>
        <taxon>Thyridiaceae</taxon>
        <taxon>Thyridium</taxon>
    </lineage>
</organism>
<feature type="region of interest" description="Disordered" evidence="1">
    <location>
        <begin position="1"/>
        <end position="123"/>
    </location>
</feature>
<dbReference type="GeneID" id="41973863"/>
<dbReference type="RefSeq" id="XP_030994927.1">
    <property type="nucleotide sequence ID" value="XM_031141047.1"/>
</dbReference>
<feature type="region of interest" description="Disordered" evidence="1">
    <location>
        <begin position="615"/>
        <end position="708"/>
    </location>
</feature>
<evidence type="ECO:0000313" key="3">
    <source>
        <dbReference type="Proteomes" id="UP000319257"/>
    </source>
</evidence>
<evidence type="ECO:0000256" key="1">
    <source>
        <dbReference type="SAM" id="MobiDB-lite"/>
    </source>
</evidence>
<sequence length="770" mass="85433">MKTRASTAAPARRAPPRAVKSREVASAGASARSSSNRRATRSAAVKIHRALGADDESESASDAESSDASSGFTSSSHSVKRTRPLRRKAGPAAKRRRLRADDDDDTSDGDADDDDLVQNDGAYLSPSSHVDVVRIASAAVAAKMRKGKTSARTARARKASSRSTPKKARRAEAPGPAFIENKVVPAWNRLPYLILVQIFTFASAPLSKSDNVRLLLGLSRTCRAFAEPALTALYKSPPILTMPMAHGLAALLERNPSETMFNYRQKIESLCVEVGGIATLTYRGQHLDITAMVARCPRLVDVALSHRKDEAPFRSLDDNLKWTYPSALLKALGPTEPGDSNGTLSLRLKSWRWNWRMMPREMSFDELRILHMSSCLSTLRSVTFVNYQRPSLQAKDAEDPEVVAQDQAAAEALAGCIGALPNLTHLAIESSTAANELLLPLLPKQLQHLELVNCWDVTAEHFAEYLLTHGSQLRYLTLNHNQSLSLEFLPILGEACPNLRGLRMDLIYYNHHEFYNDSNPLYAQLLSSTQVPNWPRSIEVIELEQLRKWDAEAAEMFFQSLVDSAPNLPMLRHLSIKAMLDIPWRQRSELRDKWVARLDAVFRRKSEPPLPIYSLRVDEVQEPQTPPKKRIHPSASQTPSRRSNRIANVNSRPSSRGSSTARGLRKLDGEAFSYREPDTDEDLGESDSAPENALSSSTSDGGASPAVAEGAEKSEVFIHGMCEVVDIRFDNQKPREEQWGMDDFLDSENGNSDEDWTGDNNVDEEAEYAW</sequence>
<dbReference type="EMBL" id="SKBQ01000036">
    <property type="protein sequence ID" value="TPX13216.1"/>
    <property type="molecule type" value="Genomic_DNA"/>
</dbReference>
<dbReference type="Gene3D" id="3.80.10.10">
    <property type="entry name" value="Ribonuclease Inhibitor"/>
    <property type="match status" value="1"/>
</dbReference>
<keyword evidence="3" id="KW-1185">Reference proteome</keyword>
<feature type="compositionally biased region" description="Basic and acidic residues" evidence="1">
    <location>
        <begin position="665"/>
        <end position="677"/>
    </location>
</feature>